<evidence type="ECO:0000259" key="3">
    <source>
        <dbReference type="PROSITE" id="PS50054"/>
    </source>
</evidence>
<dbReference type="SUPFAM" id="SSF52540">
    <property type="entry name" value="P-loop containing nucleoside triphosphate hydrolases"/>
    <property type="match status" value="1"/>
</dbReference>
<dbReference type="FunFam" id="3.90.190.10:FF:000157">
    <property type="entry name" value="Protein-tyrosine phosphatase"/>
    <property type="match status" value="1"/>
</dbReference>
<dbReference type="GO" id="GO:0016887">
    <property type="term" value="F:ATP hydrolysis activity"/>
    <property type="evidence" value="ECO:0007669"/>
    <property type="project" value="InterPro"/>
</dbReference>
<keyword evidence="2" id="KW-0813">Transport</keyword>
<evidence type="ECO:0000313" key="6">
    <source>
        <dbReference type="EMBL" id="VAW94286.1"/>
    </source>
</evidence>
<feature type="domain" description="Tyrosine specific protein phosphatases" evidence="4">
    <location>
        <begin position="352"/>
        <end position="419"/>
    </location>
</feature>
<sequence length="446" mass="49383">MSILSLKKFGVAFGDRIILRSIDLEVPDRGVFVLLGPAGTGKSTLLRTICGINDAVSTLRVWGQANYLQDKLGSSEEYPMLVAQNARLMMATVFENIVNDLPERQTLTQLQQKKLAKRLLSRAGLNKLIDKMDTPVVDLTLAAQRQLAIARSASAKPKLLCIDEPTANLKDFESASLLKYIQQLGEQLAIILVLHNQNQVREIGGQCALLAGGWIHECKNTKDFFSKPQNEITKGFIRTGSCPLPSADAKIEELDEHANLPTPPTIPKSAQNYVSDSFGPRSFLWLKKGLLAGTPRPGIVLDEKHDLKALQRVGIKVLVSLTTKQFDPELLKKYGIEGLWLKIPDMAAPKLEETVSMCKQVFDRMSEGMPVAYHCKAGLGRTGTLLAAQLIWEGKTALDALEAVRRIEPRWVQSEEQVAFLESFADFTANSHNNLNINRKQQDISC</sequence>
<protein>
    <recommendedName>
        <fullName evidence="7">ABC transporter domain-containing protein</fullName>
    </recommendedName>
</protein>
<dbReference type="GO" id="GO:0005524">
    <property type="term" value="F:ATP binding"/>
    <property type="evidence" value="ECO:0007669"/>
    <property type="project" value="InterPro"/>
</dbReference>
<proteinExistence type="inferred from homology"/>
<organism evidence="6">
    <name type="scientific">hydrothermal vent metagenome</name>
    <dbReference type="NCBI Taxonomy" id="652676"/>
    <lineage>
        <taxon>unclassified sequences</taxon>
        <taxon>metagenomes</taxon>
        <taxon>ecological metagenomes</taxon>
    </lineage>
</organism>
<dbReference type="PRINTS" id="PR00700">
    <property type="entry name" value="PRTYPHPHTASE"/>
</dbReference>
<evidence type="ECO:0008006" key="7">
    <source>
        <dbReference type="Google" id="ProtNLM"/>
    </source>
</evidence>
<dbReference type="PROSITE" id="PS50893">
    <property type="entry name" value="ABC_TRANSPORTER_2"/>
    <property type="match status" value="1"/>
</dbReference>
<dbReference type="InterPro" id="IPR050086">
    <property type="entry name" value="MetN_ABC_transporter-like"/>
</dbReference>
<evidence type="ECO:0000256" key="2">
    <source>
        <dbReference type="ARBA" id="ARBA00022448"/>
    </source>
</evidence>
<dbReference type="InterPro" id="IPR003439">
    <property type="entry name" value="ABC_transporter-like_ATP-bd"/>
</dbReference>
<dbReference type="GO" id="GO:0004725">
    <property type="term" value="F:protein tyrosine phosphatase activity"/>
    <property type="evidence" value="ECO:0007669"/>
    <property type="project" value="InterPro"/>
</dbReference>
<dbReference type="AlphaFoldDB" id="A0A3B1ANL4"/>
<dbReference type="Gene3D" id="3.40.50.300">
    <property type="entry name" value="P-loop containing nucleotide triphosphate hydrolases"/>
    <property type="match status" value="1"/>
</dbReference>
<gene>
    <name evidence="6" type="ORF">MNBD_GAMMA22-2204</name>
</gene>
<dbReference type="Pfam" id="PF00005">
    <property type="entry name" value="ABC_tran"/>
    <property type="match status" value="1"/>
</dbReference>
<dbReference type="EMBL" id="UOFS01000014">
    <property type="protein sequence ID" value="VAW94286.1"/>
    <property type="molecule type" value="Genomic_DNA"/>
</dbReference>
<dbReference type="PANTHER" id="PTHR43166:SF4">
    <property type="entry name" value="PHOSPHONATES IMPORT ATP-BINDING PROTEIN PHNC"/>
    <property type="match status" value="1"/>
</dbReference>
<dbReference type="PROSITE" id="PS50054">
    <property type="entry name" value="TYR_PHOSPHATASE_DUAL"/>
    <property type="match status" value="1"/>
</dbReference>
<dbReference type="SUPFAM" id="SSF52799">
    <property type="entry name" value="(Phosphotyrosine protein) phosphatases II"/>
    <property type="match status" value="1"/>
</dbReference>
<dbReference type="InterPro" id="IPR000242">
    <property type="entry name" value="PTP_cat"/>
</dbReference>
<dbReference type="Gene3D" id="3.90.190.10">
    <property type="entry name" value="Protein tyrosine phosphatase superfamily"/>
    <property type="match status" value="1"/>
</dbReference>
<dbReference type="SMART" id="SM00404">
    <property type="entry name" value="PTPc_motif"/>
    <property type="match status" value="1"/>
</dbReference>
<name>A0A3B1ANL4_9ZZZZ</name>
<accession>A0A3B1ANL4</accession>
<comment type="similarity">
    <text evidence="1">Belongs to the ABC transporter superfamily.</text>
</comment>
<feature type="domain" description="Tyrosine-protein phosphatase" evidence="3">
    <location>
        <begin position="282"/>
        <end position="433"/>
    </location>
</feature>
<dbReference type="PANTHER" id="PTHR43166">
    <property type="entry name" value="AMINO ACID IMPORT ATP-BINDING PROTEIN"/>
    <property type="match status" value="1"/>
</dbReference>
<reference evidence="6" key="1">
    <citation type="submission" date="2018-06" db="EMBL/GenBank/DDBJ databases">
        <authorList>
            <person name="Zhirakovskaya E."/>
        </authorList>
    </citation>
    <scope>NUCLEOTIDE SEQUENCE</scope>
</reference>
<dbReference type="InterPro" id="IPR003595">
    <property type="entry name" value="Tyr_Pase_cat"/>
</dbReference>
<dbReference type="Pfam" id="PF22785">
    <property type="entry name" value="Tc-R-P"/>
    <property type="match status" value="1"/>
</dbReference>
<dbReference type="InterPro" id="IPR027417">
    <property type="entry name" value="P-loop_NTPase"/>
</dbReference>
<evidence type="ECO:0000259" key="4">
    <source>
        <dbReference type="PROSITE" id="PS50056"/>
    </source>
</evidence>
<feature type="domain" description="ABC transporter" evidence="5">
    <location>
        <begin position="1"/>
        <end position="237"/>
    </location>
</feature>
<dbReference type="PROSITE" id="PS50056">
    <property type="entry name" value="TYR_PHOSPHATASE_2"/>
    <property type="match status" value="1"/>
</dbReference>
<evidence type="ECO:0000256" key="1">
    <source>
        <dbReference type="ARBA" id="ARBA00005417"/>
    </source>
</evidence>
<dbReference type="InterPro" id="IPR029021">
    <property type="entry name" value="Prot-tyrosine_phosphatase-like"/>
</dbReference>
<evidence type="ECO:0000259" key="5">
    <source>
        <dbReference type="PROSITE" id="PS50893"/>
    </source>
</evidence>
<dbReference type="InterPro" id="IPR000387">
    <property type="entry name" value="Tyr_Pase_dom"/>
</dbReference>
<dbReference type="InterPro" id="IPR020422">
    <property type="entry name" value="TYR_PHOSPHATASE_DUAL_dom"/>
</dbReference>